<evidence type="ECO:0000256" key="2">
    <source>
        <dbReference type="SAM" id="Phobius"/>
    </source>
</evidence>
<evidence type="ECO:0008006" key="5">
    <source>
        <dbReference type="Google" id="ProtNLM"/>
    </source>
</evidence>
<proteinExistence type="predicted"/>
<protein>
    <recommendedName>
        <fullName evidence="5">Tat pathway signal sequence</fullName>
    </recommendedName>
</protein>
<feature type="compositionally biased region" description="Basic and acidic residues" evidence="1">
    <location>
        <begin position="82"/>
        <end position="93"/>
    </location>
</feature>
<dbReference type="GeneID" id="95974415"/>
<evidence type="ECO:0000313" key="4">
    <source>
        <dbReference type="Proteomes" id="UP001562354"/>
    </source>
</evidence>
<dbReference type="EMBL" id="JBFMKM010000009">
    <property type="protein sequence ID" value="KAL1304309.1"/>
    <property type="molecule type" value="Genomic_DNA"/>
</dbReference>
<organism evidence="3 4">
    <name type="scientific">Neodothiora populina</name>
    <dbReference type="NCBI Taxonomy" id="2781224"/>
    <lineage>
        <taxon>Eukaryota</taxon>
        <taxon>Fungi</taxon>
        <taxon>Dikarya</taxon>
        <taxon>Ascomycota</taxon>
        <taxon>Pezizomycotina</taxon>
        <taxon>Dothideomycetes</taxon>
        <taxon>Dothideomycetidae</taxon>
        <taxon>Dothideales</taxon>
        <taxon>Dothioraceae</taxon>
        <taxon>Neodothiora</taxon>
    </lineage>
</organism>
<dbReference type="RefSeq" id="XP_069200584.1">
    <property type="nucleotide sequence ID" value="XM_069347250.1"/>
</dbReference>
<comment type="caution">
    <text evidence="3">The sequence shown here is derived from an EMBL/GenBank/DDBJ whole genome shotgun (WGS) entry which is preliminary data.</text>
</comment>
<accession>A0ABR3PE75</accession>
<dbReference type="Proteomes" id="UP001562354">
    <property type="component" value="Unassembled WGS sequence"/>
</dbReference>
<keyword evidence="2" id="KW-0472">Membrane</keyword>
<feature type="region of interest" description="Disordered" evidence="1">
    <location>
        <begin position="1"/>
        <end position="101"/>
    </location>
</feature>
<evidence type="ECO:0000313" key="3">
    <source>
        <dbReference type="EMBL" id="KAL1304309.1"/>
    </source>
</evidence>
<gene>
    <name evidence="3" type="ORF">AAFC00_000712</name>
</gene>
<keyword evidence="4" id="KW-1185">Reference proteome</keyword>
<evidence type="ECO:0000256" key="1">
    <source>
        <dbReference type="SAM" id="MobiDB-lite"/>
    </source>
</evidence>
<sequence>MDWLRLPSRRGSDGTADSEIAEAGQLPAIPESTSGPDSILPGQALTSDDAVPPLPPRSIFRRMMGSPPRVSADTLPPEYETYDSRYEKRDRPPEGAVLGDGHRRIASRGGWKRLITLLVLLLCIAIALGVGLGVGLGHRKKAATTSESSPEGASPSAAAAEFPIGEYSLDIALRSIQTNCTSNPSTWRCYPYTTYSASDPASANTSITIFNWIITNTSSTYVTNTSFPTTNSNGIPSNLSISSSDNPFSISFTAQPLVYYNDNNQPRYTFNHTMSQQTSPSSALTDDNSASTCFYNSTILSAVLYLSAAETSGAPAVDFPAPSSQEGGVAGNFASWPFAVRVQQIAAGGVDVPACYKTMNGVVGERITAGFSAEAEEDICRCDYRNYEP</sequence>
<keyword evidence="2" id="KW-1133">Transmembrane helix</keyword>
<reference evidence="3 4" key="1">
    <citation type="submission" date="2024-07" db="EMBL/GenBank/DDBJ databases">
        <title>Draft sequence of the Neodothiora populina.</title>
        <authorList>
            <person name="Drown D.D."/>
            <person name="Schuette U.S."/>
            <person name="Buechlein A.B."/>
            <person name="Rusch D.R."/>
            <person name="Winton L.W."/>
            <person name="Adams G.A."/>
        </authorList>
    </citation>
    <scope>NUCLEOTIDE SEQUENCE [LARGE SCALE GENOMIC DNA]</scope>
    <source>
        <strain evidence="3 4">CPC 39397</strain>
    </source>
</reference>
<name>A0ABR3PE75_9PEZI</name>
<feature type="transmembrane region" description="Helical" evidence="2">
    <location>
        <begin position="114"/>
        <end position="136"/>
    </location>
</feature>
<keyword evidence="2" id="KW-0812">Transmembrane</keyword>